<dbReference type="PANTHER" id="PTHR30408">
    <property type="entry name" value="TYPE-1 RESTRICTION ENZYME ECOKI SPECIFICITY PROTEIN"/>
    <property type="match status" value="1"/>
</dbReference>
<name>B1VHI3_CORU7</name>
<dbReference type="InterPro" id="IPR000055">
    <property type="entry name" value="Restrct_endonuc_typeI_TRD"/>
</dbReference>
<reference evidence="5 6" key="1">
    <citation type="journal article" date="2008" name="J. Biotechnol.">
        <title>The lifestyle of Corynebacterium urealyticum derived from its complete genome sequence established by pyrosequencing.</title>
        <authorList>
            <person name="Tauch A."/>
            <person name="Trost E."/>
            <person name="Tilker A."/>
            <person name="Ludewig U."/>
            <person name="Schneiker S."/>
            <person name="Goesmann A."/>
            <person name="Arnold W."/>
            <person name="Bekel T."/>
            <person name="Brinkrolf K."/>
            <person name="Brune I."/>
            <person name="Goetker S."/>
            <person name="Kalinowski J."/>
            <person name="Kamp P.-B."/>
            <person name="Lobo F.P."/>
            <person name="Viehoever P."/>
            <person name="Weisshaar B."/>
            <person name="Soriano F."/>
            <person name="Droege M."/>
            <person name="Puehler A."/>
        </authorList>
    </citation>
    <scope>NUCLEOTIDE SEQUENCE [LARGE SCALE GENOMIC DNA]</scope>
    <source>
        <strain evidence="6">ATCC 43042 / DSM 7109</strain>
    </source>
</reference>
<evidence type="ECO:0000256" key="3">
    <source>
        <dbReference type="ARBA" id="ARBA00023125"/>
    </source>
</evidence>
<accession>B1VHI3</accession>
<evidence type="ECO:0000313" key="5">
    <source>
        <dbReference type="EMBL" id="CAQ05224.1"/>
    </source>
</evidence>
<dbReference type="REBASE" id="17666">
    <property type="entry name" value="S.CurORF1265P"/>
</dbReference>
<dbReference type="Proteomes" id="UP000001727">
    <property type="component" value="Chromosome"/>
</dbReference>
<dbReference type="EMBL" id="AM942444">
    <property type="protein sequence ID" value="CAQ05224.1"/>
    <property type="molecule type" value="Genomic_DNA"/>
</dbReference>
<dbReference type="RefSeq" id="WP_012360512.1">
    <property type="nucleotide sequence ID" value="NC_010545.1"/>
</dbReference>
<keyword evidence="6" id="KW-1185">Reference proteome</keyword>
<dbReference type="Gene3D" id="3.90.220.20">
    <property type="entry name" value="DNA methylase specificity domains"/>
    <property type="match status" value="2"/>
</dbReference>
<evidence type="ECO:0000313" key="6">
    <source>
        <dbReference type="Proteomes" id="UP000001727"/>
    </source>
</evidence>
<gene>
    <name evidence="5" type="primary">hsdS4</name>
    <name evidence="5" type="ordered locus">cu1264</name>
</gene>
<proteinExistence type="inferred from homology"/>
<comment type="similarity">
    <text evidence="1">Belongs to the type-I restriction system S methylase family.</text>
</comment>
<evidence type="ECO:0000256" key="2">
    <source>
        <dbReference type="ARBA" id="ARBA00022747"/>
    </source>
</evidence>
<dbReference type="GeneID" id="60604043"/>
<protein>
    <submittedName>
        <fullName evidence="5">Type I restriction-modification system, specificity subunit</fullName>
    </submittedName>
</protein>
<dbReference type="InterPro" id="IPR052021">
    <property type="entry name" value="Type-I_RS_S_subunit"/>
</dbReference>
<dbReference type="InterPro" id="IPR044946">
    <property type="entry name" value="Restrct_endonuc_typeI_TRD_sf"/>
</dbReference>
<dbReference type="KEGG" id="cur:cu1264"/>
<dbReference type="Gene3D" id="1.10.287.1120">
    <property type="entry name" value="Bipartite methylase S protein"/>
    <property type="match status" value="1"/>
</dbReference>
<organism evidence="5 6">
    <name type="scientific">Corynebacterium urealyticum (strain ATCC 43042 / DSM 7109)</name>
    <dbReference type="NCBI Taxonomy" id="504474"/>
    <lineage>
        <taxon>Bacteria</taxon>
        <taxon>Bacillati</taxon>
        <taxon>Actinomycetota</taxon>
        <taxon>Actinomycetes</taxon>
        <taxon>Mycobacteriales</taxon>
        <taxon>Corynebacteriaceae</taxon>
        <taxon>Corynebacterium</taxon>
    </lineage>
</organism>
<keyword evidence="2" id="KW-0680">Restriction system</keyword>
<keyword evidence="3" id="KW-0238">DNA-binding</keyword>
<dbReference type="Pfam" id="PF01420">
    <property type="entry name" value="Methylase_S"/>
    <property type="match status" value="1"/>
</dbReference>
<dbReference type="HOGENOM" id="CLU_021095_0_0_11"/>
<sequence>MHSHNVPALRLDGFEDEWEEKTVQQISVPVARVNPDSTAPVMMISAADGFINQSEKYSSDNAGKSLSKYIELHQGELAYNHGASKIRPFGSCFELRESAARVPFVYHCFRVPEEHPTFTSYSLNRKSVQSQLERLVSSGARMDGLLNISFPQYGTVTAYFPTLEEQQAIGAIFTNLDAAINQHSKKHQALQQAKTALMQRMFPQEGQTVPELRLEGFDGEWKTTTLGELGSFKSGVGFPEREQGGDTGLPFYKVSDLSAPGNELQLRSANHYVTEEQIVRNHWIPVTAVPAILFAKVGAAVFLGRKRLATDTFLLDNNLMAFSLDTKSWDVQFADTYLKTVDLTRFTQSGALPSLNARHLAEAAATIPPTLEEQQAIGAVFTRLDTLIATEAKYIESLKQTKTALLQRMYI</sequence>
<dbReference type="SUPFAM" id="SSF116734">
    <property type="entry name" value="DNA methylase specificity domain"/>
    <property type="match status" value="2"/>
</dbReference>
<evidence type="ECO:0000256" key="1">
    <source>
        <dbReference type="ARBA" id="ARBA00010923"/>
    </source>
</evidence>
<dbReference type="eggNOG" id="COG0732">
    <property type="taxonomic scope" value="Bacteria"/>
</dbReference>
<dbReference type="GO" id="GO:0003677">
    <property type="term" value="F:DNA binding"/>
    <property type="evidence" value="ECO:0007669"/>
    <property type="project" value="UniProtKB-KW"/>
</dbReference>
<evidence type="ECO:0000259" key="4">
    <source>
        <dbReference type="Pfam" id="PF01420"/>
    </source>
</evidence>
<dbReference type="PANTHER" id="PTHR30408:SF12">
    <property type="entry name" value="TYPE I RESTRICTION ENZYME MJAVIII SPECIFICITY SUBUNIT"/>
    <property type="match status" value="1"/>
</dbReference>
<dbReference type="GO" id="GO:0009307">
    <property type="term" value="P:DNA restriction-modification system"/>
    <property type="evidence" value="ECO:0007669"/>
    <property type="project" value="UniProtKB-KW"/>
</dbReference>
<dbReference type="STRING" id="504474.cu1264"/>
<feature type="domain" description="Type I restriction modification DNA specificity" evidence="4">
    <location>
        <begin position="220"/>
        <end position="400"/>
    </location>
</feature>
<dbReference type="AlphaFoldDB" id="B1VHI3"/>